<dbReference type="SUPFAM" id="SSF47459">
    <property type="entry name" value="HLH, helix-loop-helix DNA-binding domain"/>
    <property type="match status" value="1"/>
</dbReference>
<dbReference type="GO" id="GO:0000978">
    <property type="term" value="F:RNA polymerase II cis-regulatory region sequence-specific DNA binding"/>
    <property type="evidence" value="ECO:0007669"/>
    <property type="project" value="TreeGrafter"/>
</dbReference>
<keyword evidence="4" id="KW-0238">DNA-binding</keyword>
<evidence type="ECO:0000313" key="10">
    <source>
        <dbReference type="Proteomes" id="UP001372834"/>
    </source>
</evidence>
<keyword evidence="7" id="KW-0175">Coiled coil</keyword>
<dbReference type="Proteomes" id="UP001372834">
    <property type="component" value="Unassembled WGS sequence"/>
</dbReference>
<dbReference type="PANTHER" id="PTHR45776:SF2">
    <property type="entry name" value="MIP04163P"/>
    <property type="match status" value="1"/>
</dbReference>
<protein>
    <recommendedName>
        <fullName evidence="8">BHLH domain-containing protein</fullName>
    </recommendedName>
</protein>
<dbReference type="GO" id="GO:0000981">
    <property type="term" value="F:DNA-binding transcription factor activity, RNA polymerase II-specific"/>
    <property type="evidence" value="ECO:0007669"/>
    <property type="project" value="TreeGrafter"/>
</dbReference>
<accession>A0AAN8PK38</accession>
<evidence type="ECO:0000256" key="4">
    <source>
        <dbReference type="ARBA" id="ARBA00023125"/>
    </source>
</evidence>
<evidence type="ECO:0000256" key="5">
    <source>
        <dbReference type="ARBA" id="ARBA00023163"/>
    </source>
</evidence>
<proteinExistence type="inferred from homology"/>
<sequence>MPVFNVVTRKTKGEDLQDLFSIELSSLPNGSIKLEDTLADDLGDFPSIKQELLTYSDVEIDALAKDRIKKDNHNMIERRRRFNINDRIKELGTLLPKNNDPYYDVVRDIRPNKGTILKSSVDYIKILKTEVERMRDVEAKNQKLEIQNRKLILKIQSILDDESISSASIKQIEDLIDDDHPVNGDPMLYSTFSPRLTSIGDSDLDEPDIRSFIDLGLDT</sequence>
<comment type="caution">
    <text evidence="9">The sequence shown here is derived from an EMBL/GenBank/DDBJ whole genome shotgun (WGS) entry which is preliminary data.</text>
</comment>
<dbReference type="GO" id="GO:0046983">
    <property type="term" value="F:protein dimerization activity"/>
    <property type="evidence" value="ECO:0007669"/>
    <property type="project" value="InterPro"/>
</dbReference>
<dbReference type="Gene3D" id="4.10.280.10">
    <property type="entry name" value="Helix-loop-helix DNA-binding domain"/>
    <property type="match status" value="1"/>
</dbReference>
<dbReference type="InterPro" id="IPR011598">
    <property type="entry name" value="bHLH_dom"/>
</dbReference>
<evidence type="ECO:0000256" key="1">
    <source>
        <dbReference type="ARBA" id="ARBA00004123"/>
    </source>
</evidence>
<evidence type="ECO:0000256" key="2">
    <source>
        <dbReference type="ARBA" id="ARBA00008289"/>
    </source>
</evidence>
<dbReference type="CDD" id="cd11397">
    <property type="entry name" value="bHLHzip_MITF_like"/>
    <property type="match status" value="1"/>
</dbReference>
<evidence type="ECO:0000256" key="3">
    <source>
        <dbReference type="ARBA" id="ARBA00023015"/>
    </source>
</evidence>
<dbReference type="PANTHER" id="PTHR45776">
    <property type="entry name" value="MIP04163P"/>
    <property type="match status" value="1"/>
</dbReference>
<name>A0AAN8PK38_POLSC</name>
<comment type="subcellular location">
    <subcellularLocation>
        <location evidence="1">Nucleus</location>
    </subcellularLocation>
</comment>
<comment type="similarity">
    <text evidence="2">Belongs to the MiT/TFE family.</text>
</comment>
<keyword evidence="6" id="KW-0539">Nucleus</keyword>
<dbReference type="GO" id="GO:0005634">
    <property type="term" value="C:nucleus"/>
    <property type="evidence" value="ECO:0007669"/>
    <property type="project" value="UniProtKB-SubCell"/>
</dbReference>
<evidence type="ECO:0000256" key="6">
    <source>
        <dbReference type="ARBA" id="ARBA00023242"/>
    </source>
</evidence>
<evidence type="ECO:0000256" key="7">
    <source>
        <dbReference type="SAM" id="Coils"/>
    </source>
</evidence>
<evidence type="ECO:0000313" key="9">
    <source>
        <dbReference type="EMBL" id="KAK6636302.1"/>
    </source>
</evidence>
<dbReference type="PROSITE" id="PS50888">
    <property type="entry name" value="BHLH"/>
    <property type="match status" value="1"/>
</dbReference>
<feature type="domain" description="BHLH" evidence="8">
    <location>
        <begin position="68"/>
        <end position="127"/>
    </location>
</feature>
<reference evidence="9 10" key="1">
    <citation type="submission" date="2023-10" db="EMBL/GenBank/DDBJ databases">
        <title>Genomes of two closely related lineages of the louse Polyplax serrata with different host specificities.</title>
        <authorList>
            <person name="Martinu J."/>
            <person name="Tarabai H."/>
            <person name="Stefka J."/>
            <person name="Hypsa V."/>
        </authorList>
    </citation>
    <scope>NUCLEOTIDE SEQUENCE [LARGE SCALE GENOMIC DNA]</scope>
    <source>
        <strain evidence="9">HR10_N</strain>
    </source>
</reference>
<gene>
    <name evidence="9" type="ORF">RUM43_009961</name>
</gene>
<organism evidence="9 10">
    <name type="scientific">Polyplax serrata</name>
    <name type="common">Common mouse louse</name>
    <dbReference type="NCBI Taxonomy" id="468196"/>
    <lineage>
        <taxon>Eukaryota</taxon>
        <taxon>Metazoa</taxon>
        <taxon>Ecdysozoa</taxon>
        <taxon>Arthropoda</taxon>
        <taxon>Hexapoda</taxon>
        <taxon>Insecta</taxon>
        <taxon>Pterygota</taxon>
        <taxon>Neoptera</taxon>
        <taxon>Paraneoptera</taxon>
        <taxon>Psocodea</taxon>
        <taxon>Troctomorpha</taxon>
        <taxon>Phthiraptera</taxon>
        <taxon>Anoplura</taxon>
        <taxon>Polyplacidae</taxon>
        <taxon>Polyplax</taxon>
    </lineage>
</organism>
<dbReference type="InterPro" id="IPR036638">
    <property type="entry name" value="HLH_DNA-bd_sf"/>
</dbReference>
<feature type="coiled-coil region" evidence="7">
    <location>
        <begin position="127"/>
        <end position="161"/>
    </location>
</feature>
<dbReference type="SMART" id="SM00353">
    <property type="entry name" value="HLH"/>
    <property type="match status" value="1"/>
</dbReference>
<dbReference type="Pfam" id="PF00010">
    <property type="entry name" value="HLH"/>
    <property type="match status" value="1"/>
</dbReference>
<evidence type="ECO:0000259" key="8">
    <source>
        <dbReference type="PROSITE" id="PS50888"/>
    </source>
</evidence>
<dbReference type="EMBL" id="JAWJWE010000004">
    <property type="protein sequence ID" value="KAK6636302.1"/>
    <property type="molecule type" value="Genomic_DNA"/>
</dbReference>
<dbReference type="AlphaFoldDB" id="A0AAN8PK38"/>
<keyword evidence="3" id="KW-0805">Transcription regulation</keyword>
<keyword evidence="5" id="KW-0804">Transcription</keyword>